<dbReference type="Pfam" id="PF00106">
    <property type="entry name" value="adh_short"/>
    <property type="match status" value="1"/>
</dbReference>
<dbReference type="InterPro" id="IPR002347">
    <property type="entry name" value="SDR_fam"/>
</dbReference>
<dbReference type="PANTHER" id="PTHR43157">
    <property type="entry name" value="PHOSPHATIDYLINOSITOL-GLYCAN BIOSYNTHESIS CLASS F PROTEIN-RELATED"/>
    <property type="match status" value="1"/>
</dbReference>
<evidence type="ECO:0000256" key="1">
    <source>
        <dbReference type="ARBA" id="ARBA00023002"/>
    </source>
</evidence>
<dbReference type="EMBL" id="JABVEC010000007">
    <property type="protein sequence ID" value="MBC6466286.1"/>
    <property type="molecule type" value="Genomic_DNA"/>
</dbReference>
<sequence>MKMRILVTGATGGIGEAIARRLATDGHTVVLVGRNHTRINEARSRIAAAAPDADLHGEVADLSLMTDVRELAARLDPLPDVAISNAAIIAPIDAVTAEGLQLTFATNHLAPYLLLRTLAMRVGAGRARFVIVGAAPRALARVPVDLDDLQFRNARTLGALPSFRPFAAYGRTKNMNAMFGYALASRLAGTNITVNGGHPGIVKQTGLGRHASGGLKVFTTLLNPVVPGADYGADNPTWLATASEVEGVTGRYFVRRKEVTTAPHTTDVTRQDRLWDESARLVGLPAALR</sequence>
<gene>
    <name evidence="2" type="ORF">HKK74_12345</name>
</gene>
<dbReference type="SUPFAM" id="SSF51735">
    <property type="entry name" value="NAD(P)-binding Rossmann-fold domains"/>
    <property type="match status" value="1"/>
</dbReference>
<organism evidence="2 3">
    <name type="scientific">Actinomadura alba</name>
    <dbReference type="NCBI Taxonomy" id="406431"/>
    <lineage>
        <taxon>Bacteria</taxon>
        <taxon>Bacillati</taxon>
        <taxon>Actinomycetota</taxon>
        <taxon>Actinomycetes</taxon>
        <taxon>Streptosporangiales</taxon>
        <taxon>Thermomonosporaceae</taxon>
        <taxon>Actinomadura</taxon>
    </lineage>
</organism>
<reference evidence="2 3" key="1">
    <citation type="submission" date="2020-06" db="EMBL/GenBank/DDBJ databases">
        <title>Actinomadura xiongansis sp. nov., isolated from soil of Baiyangdian.</title>
        <authorList>
            <person name="Zhang X."/>
        </authorList>
    </citation>
    <scope>NUCLEOTIDE SEQUENCE [LARGE SCALE GENOMIC DNA]</scope>
    <source>
        <strain evidence="2 3">HBUM206468</strain>
    </source>
</reference>
<dbReference type="Proteomes" id="UP000805614">
    <property type="component" value="Unassembled WGS sequence"/>
</dbReference>
<proteinExistence type="predicted"/>
<accession>A0ABR7LNF5</accession>
<keyword evidence="3" id="KW-1185">Reference proteome</keyword>
<dbReference type="PRINTS" id="PR00081">
    <property type="entry name" value="GDHRDH"/>
</dbReference>
<evidence type="ECO:0000313" key="3">
    <source>
        <dbReference type="Proteomes" id="UP000805614"/>
    </source>
</evidence>
<dbReference type="InterPro" id="IPR036291">
    <property type="entry name" value="NAD(P)-bd_dom_sf"/>
</dbReference>
<keyword evidence="1" id="KW-0560">Oxidoreductase</keyword>
<dbReference type="PANTHER" id="PTHR43157:SF31">
    <property type="entry name" value="PHOSPHATIDYLINOSITOL-GLYCAN BIOSYNTHESIS CLASS F PROTEIN"/>
    <property type="match status" value="1"/>
</dbReference>
<evidence type="ECO:0000313" key="2">
    <source>
        <dbReference type="EMBL" id="MBC6466286.1"/>
    </source>
</evidence>
<protein>
    <submittedName>
        <fullName evidence="2">SDR family NAD(P)-dependent oxidoreductase</fullName>
    </submittedName>
</protein>
<comment type="caution">
    <text evidence="2">The sequence shown here is derived from an EMBL/GenBank/DDBJ whole genome shotgun (WGS) entry which is preliminary data.</text>
</comment>
<dbReference type="Gene3D" id="3.40.50.720">
    <property type="entry name" value="NAD(P)-binding Rossmann-like Domain"/>
    <property type="match status" value="1"/>
</dbReference>
<name>A0ABR7LNF5_9ACTN</name>